<evidence type="ECO:0000256" key="1">
    <source>
        <dbReference type="SAM" id="MobiDB-lite"/>
    </source>
</evidence>
<evidence type="ECO:0000313" key="2">
    <source>
        <dbReference type="EMBL" id="KAJ5439831.1"/>
    </source>
</evidence>
<gene>
    <name evidence="2" type="ORF">N7458_010829</name>
</gene>
<dbReference type="EMBL" id="JAPVEA010000008">
    <property type="protein sequence ID" value="KAJ5439831.1"/>
    <property type="molecule type" value="Genomic_DNA"/>
</dbReference>
<dbReference type="Proteomes" id="UP001213681">
    <property type="component" value="Unassembled WGS sequence"/>
</dbReference>
<dbReference type="RefSeq" id="XP_056763060.1">
    <property type="nucleotide sequence ID" value="XM_056914211.1"/>
</dbReference>
<reference evidence="2" key="2">
    <citation type="journal article" date="2023" name="IMA Fungus">
        <title>Comparative genomic study of the Penicillium genus elucidates a diverse pangenome and 15 lateral gene transfer events.</title>
        <authorList>
            <person name="Petersen C."/>
            <person name="Sorensen T."/>
            <person name="Nielsen M.R."/>
            <person name="Sondergaard T.E."/>
            <person name="Sorensen J.L."/>
            <person name="Fitzpatrick D.A."/>
            <person name="Frisvad J.C."/>
            <person name="Nielsen K.L."/>
        </authorList>
    </citation>
    <scope>NUCLEOTIDE SEQUENCE</scope>
    <source>
        <strain evidence="2">IBT 16125</strain>
    </source>
</reference>
<keyword evidence="3" id="KW-1185">Reference proteome</keyword>
<comment type="caution">
    <text evidence="2">The sequence shown here is derived from an EMBL/GenBank/DDBJ whole genome shotgun (WGS) entry which is preliminary data.</text>
</comment>
<reference evidence="2" key="1">
    <citation type="submission" date="2022-12" db="EMBL/GenBank/DDBJ databases">
        <authorList>
            <person name="Petersen C."/>
        </authorList>
    </citation>
    <scope>NUCLEOTIDE SEQUENCE</scope>
    <source>
        <strain evidence="2">IBT 16125</strain>
    </source>
</reference>
<dbReference type="AlphaFoldDB" id="A0AAD6BZW2"/>
<sequence length="142" mass="15920">FAERGRSNGANDTLPKKGPVKQPARLFHENTCPGDWDCPPTASLRSILHTFYEGELKEDEAPTIFEIASIIRYRWEMGPLAHQMVNMLGLPMPGNAMCILIKVRSSDDPGCMWQRHPSNKKTKDMIHRIGDLLTSNDSTSSP</sequence>
<feature type="non-terminal residue" evidence="2">
    <location>
        <position position="142"/>
    </location>
</feature>
<evidence type="ECO:0000313" key="3">
    <source>
        <dbReference type="Proteomes" id="UP001213681"/>
    </source>
</evidence>
<accession>A0AAD6BZW2</accession>
<protein>
    <submittedName>
        <fullName evidence="2">Uncharacterized protein</fullName>
    </submittedName>
</protein>
<organism evidence="2 3">
    <name type="scientific">Penicillium daleae</name>
    <dbReference type="NCBI Taxonomy" id="63821"/>
    <lineage>
        <taxon>Eukaryota</taxon>
        <taxon>Fungi</taxon>
        <taxon>Dikarya</taxon>
        <taxon>Ascomycota</taxon>
        <taxon>Pezizomycotina</taxon>
        <taxon>Eurotiomycetes</taxon>
        <taxon>Eurotiomycetidae</taxon>
        <taxon>Eurotiales</taxon>
        <taxon>Aspergillaceae</taxon>
        <taxon>Penicillium</taxon>
    </lineage>
</organism>
<name>A0AAD6BZW2_9EURO</name>
<proteinExistence type="predicted"/>
<feature type="region of interest" description="Disordered" evidence="1">
    <location>
        <begin position="1"/>
        <end position="22"/>
    </location>
</feature>
<dbReference type="GeneID" id="81604454"/>